<organism evidence="6 7">
    <name type="scientific">Aquibium carbonis</name>
    <dbReference type="NCBI Taxonomy" id="2495581"/>
    <lineage>
        <taxon>Bacteria</taxon>
        <taxon>Pseudomonadati</taxon>
        <taxon>Pseudomonadota</taxon>
        <taxon>Alphaproteobacteria</taxon>
        <taxon>Hyphomicrobiales</taxon>
        <taxon>Phyllobacteriaceae</taxon>
        <taxon>Aquibium</taxon>
    </lineage>
</organism>
<dbReference type="OrthoDB" id="651281at2"/>
<dbReference type="EMBL" id="RWKW01000099">
    <property type="protein sequence ID" value="RST83872.1"/>
    <property type="molecule type" value="Genomic_DNA"/>
</dbReference>
<dbReference type="Pfam" id="PF00149">
    <property type="entry name" value="Metallophos"/>
    <property type="match status" value="1"/>
</dbReference>
<evidence type="ECO:0000256" key="4">
    <source>
        <dbReference type="ARBA" id="ARBA00025742"/>
    </source>
</evidence>
<dbReference type="InterPro" id="IPR004843">
    <property type="entry name" value="Calcineurin-like_PHP"/>
</dbReference>
<evidence type="ECO:0000313" key="6">
    <source>
        <dbReference type="EMBL" id="RST83872.1"/>
    </source>
</evidence>
<dbReference type="GO" id="GO:0016787">
    <property type="term" value="F:hydrolase activity"/>
    <property type="evidence" value="ECO:0007669"/>
    <property type="project" value="UniProtKB-KW"/>
</dbReference>
<dbReference type="InterPro" id="IPR050884">
    <property type="entry name" value="CNP_phosphodiesterase-III"/>
</dbReference>
<dbReference type="InterPro" id="IPR029052">
    <property type="entry name" value="Metallo-depent_PP-like"/>
</dbReference>
<dbReference type="GO" id="GO:0046872">
    <property type="term" value="F:metal ion binding"/>
    <property type="evidence" value="ECO:0007669"/>
    <property type="project" value="UniProtKB-KW"/>
</dbReference>
<feature type="domain" description="Calcineurin-like phosphoesterase" evidence="5">
    <location>
        <begin position="1"/>
        <end position="198"/>
    </location>
</feature>
<dbReference type="AlphaFoldDB" id="A0A3S0A3A4"/>
<gene>
    <name evidence="6" type="ORF">EJC49_21670</name>
</gene>
<dbReference type="PANTHER" id="PTHR42988">
    <property type="entry name" value="PHOSPHOHYDROLASE"/>
    <property type="match status" value="1"/>
</dbReference>
<dbReference type="Proteomes" id="UP000278398">
    <property type="component" value="Unassembled WGS sequence"/>
</dbReference>
<dbReference type="Gene3D" id="3.60.21.10">
    <property type="match status" value="1"/>
</dbReference>
<evidence type="ECO:0000256" key="1">
    <source>
        <dbReference type="ARBA" id="ARBA00022723"/>
    </source>
</evidence>
<keyword evidence="2" id="KW-0378">Hydrolase</keyword>
<sequence length="257" mass="27815">MRIAHLSDLHVLVDPTGRGLVRGDAVSRARALVADVAALAPKIDVVAITGDLTDDGEEADYALVRDLLAPLDVPVLAVPGNHDLRVPMRAAFDAAAYEDPFFLHHEAVLGSTRFLALDSLSAGEVGGRLCPARLDWIAGKLSRPFEGDTFLLIHHPPCPTATGVLDDAILIEGNAELRAILAGLERPAHILCGHLHRPIQCLWDRSLVSVATSTAFQFALEIDAERQPPLSDEPFAYRIHIVDGTGTHVIQRRFVSF</sequence>
<keyword evidence="1" id="KW-0479">Metal-binding</keyword>
<evidence type="ECO:0000259" key="5">
    <source>
        <dbReference type="Pfam" id="PF00149"/>
    </source>
</evidence>
<dbReference type="SUPFAM" id="SSF56300">
    <property type="entry name" value="Metallo-dependent phosphatases"/>
    <property type="match status" value="1"/>
</dbReference>
<protein>
    <submittedName>
        <fullName evidence="6">Serine/threonine protein phosphatase</fullName>
    </submittedName>
</protein>
<accession>A0A3S0A3A4</accession>
<evidence type="ECO:0000256" key="2">
    <source>
        <dbReference type="ARBA" id="ARBA00022801"/>
    </source>
</evidence>
<evidence type="ECO:0000313" key="7">
    <source>
        <dbReference type="Proteomes" id="UP000278398"/>
    </source>
</evidence>
<comment type="similarity">
    <text evidence="4">Belongs to the cyclic nucleotide phosphodiesterase class-III family.</text>
</comment>
<proteinExistence type="inferred from homology"/>
<reference evidence="6 7" key="1">
    <citation type="submission" date="2018-12" db="EMBL/GenBank/DDBJ databases">
        <title>Mesorhizobium carbonis sp. nov., isolated from coal mine water.</title>
        <authorList>
            <person name="Xin W."/>
            <person name="Xu Z."/>
            <person name="Xiang F."/>
            <person name="Zhang J."/>
            <person name="Xi L."/>
            <person name="Liu J."/>
        </authorList>
    </citation>
    <scope>NUCLEOTIDE SEQUENCE [LARGE SCALE GENOMIC DNA]</scope>
    <source>
        <strain evidence="6 7">B2.3</strain>
    </source>
</reference>
<evidence type="ECO:0000256" key="3">
    <source>
        <dbReference type="ARBA" id="ARBA00023004"/>
    </source>
</evidence>
<keyword evidence="7" id="KW-1185">Reference proteome</keyword>
<comment type="caution">
    <text evidence="6">The sequence shown here is derived from an EMBL/GenBank/DDBJ whole genome shotgun (WGS) entry which is preliminary data.</text>
</comment>
<keyword evidence="3" id="KW-0408">Iron</keyword>
<name>A0A3S0A3A4_9HYPH</name>
<dbReference type="RefSeq" id="WP_126702015.1">
    <property type="nucleotide sequence ID" value="NZ_RWKW01000099.1"/>
</dbReference>
<dbReference type="PANTHER" id="PTHR42988:SF2">
    <property type="entry name" value="CYCLIC NUCLEOTIDE PHOSPHODIESTERASE CBUA0032-RELATED"/>
    <property type="match status" value="1"/>
</dbReference>